<reference evidence="1 2" key="1">
    <citation type="journal article" date="2011" name="Science">
        <title>The ecoresponsive genome of Daphnia pulex.</title>
        <authorList>
            <person name="Colbourne J.K."/>
            <person name="Pfrender M.E."/>
            <person name="Gilbert D."/>
            <person name="Thomas W.K."/>
            <person name="Tucker A."/>
            <person name="Oakley T.H."/>
            <person name="Tokishita S."/>
            <person name="Aerts A."/>
            <person name="Arnold G.J."/>
            <person name="Basu M.K."/>
            <person name="Bauer D.J."/>
            <person name="Caceres C.E."/>
            <person name="Carmel L."/>
            <person name="Casola C."/>
            <person name="Choi J.H."/>
            <person name="Detter J.C."/>
            <person name="Dong Q."/>
            <person name="Dusheyko S."/>
            <person name="Eads B.D."/>
            <person name="Frohlich T."/>
            <person name="Geiler-Samerotte K.A."/>
            <person name="Gerlach D."/>
            <person name="Hatcher P."/>
            <person name="Jogdeo S."/>
            <person name="Krijgsveld J."/>
            <person name="Kriventseva E.V."/>
            <person name="Kultz D."/>
            <person name="Laforsch C."/>
            <person name="Lindquist E."/>
            <person name="Lopez J."/>
            <person name="Manak J.R."/>
            <person name="Muller J."/>
            <person name="Pangilinan J."/>
            <person name="Patwardhan R.P."/>
            <person name="Pitluck S."/>
            <person name="Pritham E.J."/>
            <person name="Rechtsteiner A."/>
            <person name="Rho M."/>
            <person name="Rogozin I.B."/>
            <person name="Sakarya O."/>
            <person name="Salamov A."/>
            <person name="Schaack S."/>
            <person name="Shapiro H."/>
            <person name="Shiga Y."/>
            <person name="Skalitzky C."/>
            <person name="Smith Z."/>
            <person name="Souvorov A."/>
            <person name="Sung W."/>
            <person name="Tang Z."/>
            <person name="Tsuchiya D."/>
            <person name="Tu H."/>
            <person name="Vos H."/>
            <person name="Wang M."/>
            <person name="Wolf Y.I."/>
            <person name="Yamagata H."/>
            <person name="Yamada T."/>
            <person name="Ye Y."/>
            <person name="Shaw J.R."/>
            <person name="Andrews J."/>
            <person name="Crease T.J."/>
            <person name="Tang H."/>
            <person name="Lucas S.M."/>
            <person name="Robertson H.M."/>
            <person name="Bork P."/>
            <person name="Koonin E.V."/>
            <person name="Zdobnov E.M."/>
            <person name="Grigoriev I.V."/>
            <person name="Lynch M."/>
            <person name="Boore J.L."/>
        </authorList>
    </citation>
    <scope>NUCLEOTIDE SEQUENCE [LARGE SCALE GENOMIC DNA]</scope>
</reference>
<sequence length="100" mass="11414">MLYYYQIGIQGDVKRVDHLFPNTLVPLTMRRPLESNEDQGVQTVRVRKFEIAIALSSAAEITAHHGMTNLYTNVLLACQRRIKKLLTLPRISTPKPLLLL</sequence>
<evidence type="ECO:0000313" key="1">
    <source>
        <dbReference type="EMBL" id="EFX90038.1"/>
    </source>
</evidence>
<evidence type="ECO:0000313" key="2">
    <source>
        <dbReference type="Proteomes" id="UP000000305"/>
    </source>
</evidence>
<proteinExistence type="predicted"/>
<dbReference type="KEGG" id="dpx:DAPPUDRAFT_299878"/>
<dbReference type="HOGENOM" id="CLU_2308800_0_0_1"/>
<dbReference type="Proteomes" id="UP000000305">
    <property type="component" value="Unassembled WGS sequence"/>
</dbReference>
<keyword evidence="2" id="KW-1185">Reference proteome</keyword>
<dbReference type="AlphaFoldDB" id="E9FQS2"/>
<protein>
    <submittedName>
        <fullName evidence="1">Uncharacterized protein</fullName>
    </submittedName>
</protein>
<accession>E9FQS2</accession>
<dbReference type="InParanoid" id="E9FQS2"/>
<gene>
    <name evidence="1" type="ORF">DAPPUDRAFT_299878</name>
</gene>
<dbReference type="EMBL" id="GL732523">
    <property type="protein sequence ID" value="EFX90038.1"/>
    <property type="molecule type" value="Genomic_DNA"/>
</dbReference>
<name>E9FQS2_DAPPU</name>
<organism evidence="1 2">
    <name type="scientific">Daphnia pulex</name>
    <name type="common">Water flea</name>
    <dbReference type="NCBI Taxonomy" id="6669"/>
    <lineage>
        <taxon>Eukaryota</taxon>
        <taxon>Metazoa</taxon>
        <taxon>Ecdysozoa</taxon>
        <taxon>Arthropoda</taxon>
        <taxon>Crustacea</taxon>
        <taxon>Branchiopoda</taxon>
        <taxon>Diplostraca</taxon>
        <taxon>Cladocera</taxon>
        <taxon>Anomopoda</taxon>
        <taxon>Daphniidae</taxon>
        <taxon>Daphnia</taxon>
    </lineage>
</organism>